<dbReference type="GO" id="GO:0016757">
    <property type="term" value="F:glycosyltransferase activity"/>
    <property type="evidence" value="ECO:0007669"/>
    <property type="project" value="UniProtKB-KW"/>
</dbReference>
<accession>A0ABR5SCZ3</accession>
<dbReference type="EMBL" id="LNQR01000087">
    <property type="protein sequence ID" value="KWT82528.1"/>
    <property type="molecule type" value="Genomic_DNA"/>
</dbReference>
<organism evidence="3 4">
    <name type="scientific">Candidatus Magnetominusculus xianensis</name>
    <dbReference type="NCBI Taxonomy" id="1748249"/>
    <lineage>
        <taxon>Bacteria</taxon>
        <taxon>Pseudomonadati</taxon>
        <taxon>Nitrospirota</taxon>
        <taxon>Nitrospiria</taxon>
        <taxon>Nitrospirales</taxon>
        <taxon>Nitrospiraceae</taxon>
        <taxon>Candidatus Magnetominusculus</taxon>
    </lineage>
</organism>
<evidence type="ECO:0000259" key="1">
    <source>
        <dbReference type="Pfam" id="PF00534"/>
    </source>
</evidence>
<feature type="domain" description="Glycosyltransferase subfamily 4-like N-terminal" evidence="2">
    <location>
        <begin position="13"/>
        <end position="181"/>
    </location>
</feature>
<evidence type="ECO:0000313" key="4">
    <source>
        <dbReference type="Proteomes" id="UP000060487"/>
    </source>
</evidence>
<dbReference type="InterPro" id="IPR001296">
    <property type="entry name" value="Glyco_trans_1"/>
</dbReference>
<dbReference type="Proteomes" id="UP000060487">
    <property type="component" value="Unassembled WGS sequence"/>
</dbReference>
<feature type="domain" description="Glycosyl transferase family 1" evidence="1">
    <location>
        <begin position="191"/>
        <end position="348"/>
    </location>
</feature>
<dbReference type="PANTHER" id="PTHR12526">
    <property type="entry name" value="GLYCOSYLTRANSFERASE"/>
    <property type="match status" value="1"/>
</dbReference>
<dbReference type="EC" id="2.4.1.57" evidence="3"/>
<sequence length="374" mass="42139">MRILIAAPQMYIYGGAELVIVELLNYLSKNKIEHALLTTGVIPEIKRDIVDSEIITLPFGASNDWRDLLKNTWLLSKGVRRHAKRFDVINLHNCPAELSAFTTSKPAVWLCNEPPEVFLGGSVEREGTPKRFLKTLFYGFDKFIVRRYLKNVVVADEFNAARFKSLYGITPQIIPYGINYEFFSTAPETIPVKTGRFTVLQSGMFNLYKNQLEAVKTIHSLRDKIPEIRLILAGFQGGAYFEAVKRYISEHGLNDIVEFTGHINREQLRELYYAADVLLHPVKSQGGWLSPFEALSAETPVVVSPEMTAASVISSGAVGTVTEDYAGALMDVYLNRHKHKQTAKRGKEFVRDNLTWSKFCARMVTAFGTALHRG</sequence>
<dbReference type="Pfam" id="PF13439">
    <property type="entry name" value="Glyco_transf_4"/>
    <property type="match status" value="1"/>
</dbReference>
<name>A0ABR5SCZ3_9BACT</name>
<evidence type="ECO:0000259" key="2">
    <source>
        <dbReference type="Pfam" id="PF13439"/>
    </source>
</evidence>
<dbReference type="InterPro" id="IPR028098">
    <property type="entry name" value="Glyco_trans_4-like_N"/>
</dbReference>
<keyword evidence="3" id="KW-0328">Glycosyltransferase</keyword>
<proteinExistence type="predicted"/>
<dbReference type="Pfam" id="PF00534">
    <property type="entry name" value="Glycos_transf_1"/>
    <property type="match status" value="1"/>
</dbReference>
<gene>
    <name evidence="3" type="ORF">ASN18_2470</name>
</gene>
<dbReference type="RefSeq" id="WP_085053067.1">
    <property type="nucleotide sequence ID" value="NZ_LNQR01000087.1"/>
</dbReference>
<dbReference type="CDD" id="cd03801">
    <property type="entry name" value="GT4_PimA-like"/>
    <property type="match status" value="1"/>
</dbReference>
<dbReference type="Gene3D" id="3.40.50.2000">
    <property type="entry name" value="Glycogen Phosphorylase B"/>
    <property type="match status" value="2"/>
</dbReference>
<keyword evidence="4" id="KW-1185">Reference proteome</keyword>
<protein>
    <submittedName>
        <fullName evidence="3">Glycosyl transferase</fullName>
        <ecNumber evidence="3">2.4.1.57</ecNumber>
    </submittedName>
</protein>
<evidence type="ECO:0000313" key="3">
    <source>
        <dbReference type="EMBL" id="KWT82528.1"/>
    </source>
</evidence>
<keyword evidence="3" id="KW-0808">Transferase</keyword>
<dbReference type="SUPFAM" id="SSF53756">
    <property type="entry name" value="UDP-Glycosyltransferase/glycogen phosphorylase"/>
    <property type="match status" value="1"/>
</dbReference>
<comment type="caution">
    <text evidence="3">The sequence shown here is derived from an EMBL/GenBank/DDBJ whole genome shotgun (WGS) entry which is preliminary data.</text>
</comment>
<reference evidence="3 4" key="1">
    <citation type="submission" date="2015-11" db="EMBL/GenBank/DDBJ databases">
        <authorList>
            <person name="Lin W."/>
        </authorList>
    </citation>
    <scope>NUCLEOTIDE SEQUENCE [LARGE SCALE GENOMIC DNA]</scope>
    <source>
        <strain evidence="3 4">HCH-1</strain>
    </source>
</reference>